<dbReference type="GO" id="GO:0000272">
    <property type="term" value="P:polysaccharide catabolic process"/>
    <property type="evidence" value="ECO:0007669"/>
    <property type="project" value="UniProtKB-KW"/>
</dbReference>
<name>A0AAV2Z719_9STRA</name>
<accession>A0AAV2Z719</accession>
<gene>
    <name evidence="15" type="ORF">N0F65_010696</name>
</gene>
<comment type="catalytic activity">
    <reaction evidence="1">
        <text>Hydrolysis of (1-&gt;3)-beta-D-glucosidic linkages in (1-&gt;3)-beta-D-glucans.</text>
        <dbReference type="EC" id="3.2.1.39"/>
    </reaction>
</comment>
<dbReference type="PANTHER" id="PTHR16631:SF17">
    <property type="entry name" value="GLUCAN ENDO-1,3-BETA-GLUCOSIDASE BTGC"/>
    <property type="match status" value="1"/>
</dbReference>
<evidence type="ECO:0000256" key="7">
    <source>
        <dbReference type="ARBA" id="ARBA00023180"/>
    </source>
</evidence>
<evidence type="ECO:0000256" key="10">
    <source>
        <dbReference type="ARBA" id="ARBA00023326"/>
    </source>
</evidence>
<keyword evidence="4" id="KW-1003">Cell membrane</keyword>
<comment type="subcellular location">
    <subcellularLocation>
        <location evidence="2">Cell membrane</location>
    </subcellularLocation>
</comment>
<feature type="signal peptide" evidence="14">
    <location>
        <begin position="1"/>
        <end position="18"/>
    </location>
</feature>
<keyword evidence="5" id="KW-0378">Hydrolase</keyword>
<protein>
    <recommendedName>
        <fullName evidence="3">glucan endo-1,3-beta-D-glucosidase</fullName>
        <ecNumber evidence="3">3.2.1.39</ecNumber>
    </recommendedName>
    <alternativeName>
        <fullName evidence="13">Endo-1,3-beta-glucanase btgC</fullName>
    </alternativeName>
    <alternativeName>
        <fullName evidence="12">Laminarinase btgC</fullName>
    </alternativeName>
</protein>
<evidence type="ECO:0000256" key="2">
    <source>
        <dbReference type="ARBA" id="ARBA00004236"/>
    </source>
</evidence>
<evidence type="ECO:0000256" key="1">
    <source>
        <dbReference type="ARBA" id="ARBA00000382"/>
    </source>
</evidence>
<dbReference type="PANTHER" id="PTHR16631">
    <property type="entry name" value="GLUCAN 1,3-BETA-GLUCOSIDASE"/>
    <property type="match status" value="1"/>
</dbReference>
<evidence type="ECO:0000256" key="9">
    <source>
        <dbReference type="ARBA" id="ARBA00023316"/>
    </source>
</evidence>
<reference evidence="15" key="2">
    <citation type="journal article" date="2023" name="Microbiol Resour">
        <title>Decontamination and Annotation of the Draft Genome Sequence of the Oomycete Lagenidium giganteum ARSEF 373.</title>
        <authorList>
            <person name="Morgan W.R."/>
            <person name="Tartar A."/>
        </authorList>
    </citation>
    <scope>NUCLEOTIDE SEQUENCE</scope>
    <source>
        <strain evidence="15">ARSEF 373</strain>
    </source>
</reference>
<evidence type="ECO:0000313" key="16">
    <source>
        <dbReference type="Proteomes" id="UP001146120"/>
    </source>
</evidence>
<dbReference type="InterPro" id="IPR017853">
    <property type="entry name" value="GH"/>
</dbReference>
<evidence type="ECO:0000256" key="14">
    <source>
        <dbReference type="SAM" id="SignalP"/>
    </source>
</evidence>
<dbReference type="GO" id="GO:0005886">
    <property type="term" value="C:plasma membrane"/>
    <property type="evidence" value="ECO:0007669"/>
    <property type="project" value="UniProtKB-SubCell"/>
</dbReference>
<dbReference type="AlphaFoldDB" id="A0AAV2Z719"/>
<keyword evidence="16" id="KW-1185">Reference proteome</keyword>
<reference evidence="15" key="1">
    <citation type="submission" date="2022-11" db="EMBL/GenBank/DDBJ databases">
        <authorList>
            <person name="Morgan W.R."/>
            <person name="Tartar A."/>
        </authorList>
    </citation>
    <scope>NUCLEOTIDE SEQUENCE</scope>
    <source>
        <strain evidence="15">ARSEF 373</strain>
    </source>
</reference>
<evidence type="ECO:0000256" key="3">
    <source>
        <dbReference type="ARBA" id="ARBA00012780"/>
    </source>
</evidence>
<dbReference type="SUPFAM" id="SSF51445">
    <property type="entry name" value="(Trans)glycosidases"/>
    <property type="match status" value="1"/>
</dbReference>
<evidence type="ECO:0000256" key="6">
    <source>
        <dbReference type="ARBA" id="ARBA00023136"/>
    </source>
</evidence>
<evidence type="ECO:0000256" key="12">
    <source>
        <dbReference type="ARBA" id="ARBA00042373"/>
    </source>
</evidence>
<evidence type="ECO:0000256" key="5">
    <source>
        <dbReference type="ARBA" id="ARBA00022801"/>
    </source>
</evidence>
<comment type="caution">
    <text evidence="15">The sequence shown here is derived from an EMBL/GenBank/DDBJ whole genome shotgun (WGS) entry which is preliminary data.</text>
</comment>
<proteinExistence type="predicted"/>
<dbReference type="Gene3D" id="3.20.20.80">
    <property type="entry name" value="Glycosidases"/>
    <property type="match status" value="1"/>
</dbReference>
<evidence type="ECO:0000313" key="15">
    <source>
        <dbReference type="EMBL" id="DBA02768.1"/>
    </source>
</evidence>
<dbReference type="EMBL" id="DAKRPA010000027">
    <property type="protein sequence ID" value="DBA02768.1"/>
    <property type="molecule type" value="Genomic_DNA"/>
</dbReference>
<evidence type="ECO:0000256" key="4">
    <source>
        <dbReference type="ARBA" id="ARBA00022475"/>
    </source>
</evidence>
<keyword evidence="9" id="KW-0961">Cell wall biogenesis/degradation</keyword>
<sequence length="270" mass="31080">MLRYIIAAAVAMTSFVLAGNGGNVGACYSPFHLRDYPANHGIEDHVKLQYAIHDDFKVMSKHFTHVRTYYSQYFGTSPARAAAAAGVKLYLGVYMNPEYWWLDAEVDAAIHAVKDHPGTVEAILRITEYMDWRFDNQTALLAMELDILGVNIYPFFSSPKMVWELNHQWEKMKTKFPLSKMLLTETGHPTAGEESYARVSPGLHKSIEYYHSFKKWSSHGNESIPKFWFMTFDRTPYDKTVDRVHEHHFGFFTHDGKPKALELEYPVTIT</sequence>
<feature type="chain" id="PRO_5043348839" description="glucan endo-1,3-beta-D-glucosidase" evidence="14">
    <location>
        <begin position="19"/>
        <end position="270"/>
    </location>
</feature>
<organism evidence="15 16">
    <name type="scientific">Lagenidium giganteum</name>
    <dbReference type="NCBI Taxonomy" id="4803"/>
    <lineage>
        <taxon>Eukaryota</taxon>
        <taxon>Sar</taxon>
        <taxon>Stramenopiles</taxon>
        <taxon>Oomycota</taxon>
        <taxon>Peronosporomycetes</taxon>
        <taxon>Pythiales</taxon>
        <taxon>Pythiaceae</taxon>
    </lineage>
</organism>
<dbReference type="Proteomes" id="UP001146120">
    <property type="component" value="Unassembled WGS sequence"/>
</dbReference>
<keyword evidence="14" id="KW-0732">Signal</keyword>
<comment type="function">
    <text evidence="11">Glucanases play a role in cell expansion during growth, in cell-cell fusion during mating, and in spore release during sporulation. This enzyme may be involved in beta-glucan degradation. Active on laminarin and lichenan.</text>
</comment>
<keyword evidence="8" id="KW-0119">Carbohydrate metabolism</keyword>
<dbReference type="InterPro" id="IPR050732">
    <property type="entry name" value="Beta-glucan_modifiers"/>
</dbReference>
<evidence type="ECO:0000256" key="13">
    <source>
        <dbReference type="ARBA" id="ARBA00043078"/>
    </source>
</evidence>
<dbReference type="GO" id="GO:0042973">
    <property type="term" value="F:glucan endo-1,3-beta-D-glucosidase activity"/>
    <property type="evidence" value="ECO:0007669"/>
    <property type="project" value="UniProtKB-EC"/>
</dbReference>
<dbReference type="GO" id="GO:0071555">
    <property type="term" value="P:cell wall organization"/>
    <property type="evidence" value="ECO:0007669"/>
    <property type="project" value="UniProtKB-KW"/>
</dbReference>
<evidence type="ECO:0000256" key="11">
    <source>
        <dbReference type="ARBA" id="ARBA00037649"/>
    </source>
</evidence>
<keyword evidence="7" id="KW-0325">Glycoprotein</keyword>
<evidence type="ECO:0000256" key="8">
    <source>
        <dbReference type="ARBA" id="ARBA00023277"/>
    </source>
</evidence>
<keyword evidence="6" id="KW-0472">Membrane</keyword>
<keyword evidence="10" id="KW-0624">Polysaccharide degradation</keyword>
<dbReference type="EC" id="3.2.1.39" evidence="3"/>